<dbReference type="InterPro" id="IPR029485">
    <property type="entry name" value="CAT_C"/>
</dbReference>
<sequence length="664" mass="71850">MAKMWQAFCRTKTTTTRELKETELSRCLGVFDLTALGIGSTLGAGIYVLAGQVARLQAGPGVVLSFLIAALASLLSGLCYAEFAARVPKAGSAYVYGYLAVGEFWAFVIGWNMVLEDMIGAASVAKAWSQYFDSFFNDSIRLTVEREIGTLHKAPGLGTYPDIIAFILLLLMTGVIASGVKQTSITNIIFTVVNMLVILCIVVVGCFYVNGQNWAGEENFLPYGFSGVLSGAATCFYAFVGFDIIATSSEEARNPSKSIPTAILLTLVTCFLAYFGVSAILTLMEPYSQIATTAPLARAFDQHGLYSVGYIISVGAICGLTASTLGSLFPLPRIVYTMAKDGLLCEVFARVHPRTSVPVVATLVSGSLAAVLSLVLDLQQLVEIMSIGTLMAYTLVAASVLIMRYQPGRVGLTKDESAFFPTSSEKTGLLSTSTASNGTAGKPKAGLSKYFKPKDSTGFVLMETDGEQENPKEQQQQQGTTTLMDSEAPSGGYQPLDVTESVPDPRPEPTPHTGQLVSWSVHIIVILMILTSATLIFAEDYVLGRAWWALLIICVLVSAILSLCVFIWRQPQSRMRLPFKVPVCMVVCPVSMFVNIYLMLKLKPATWIRFAIWLAIGMVVYLGYGTRHSMEARRAEEKGVSPLPDVISAPKHEPIPEDTDQKES</sequence>
<feature type="transmembrane region" description="Helical" evidence="6">
    <location>
        <begin position="258"/>
        <end position="284"/>
    </location>
</feature>
<dbReference type="OrthoDB" id="3900342at2759"/>
<dbReference type="InterPro" id="IPR002293">
    <property type="entry name" value="AA/rel_permease1"/>
</dbReference>
<accession>A0A8J9YPB8</accession>
<dbReference type="GO" id="GO:0061459">
    <property type="term" value="F:L-arginine transmembrane transporter activity"/>
    <property type="evidence" value="ECO:0007669"/>
    <property type="project" value="TreeGrafter"/>
</dbReference>
<feature type="transmembrane region" description="Helical" evidence="6">
    <location>
        <begin position="304"/>
        <end position="331"/>
    </location>
</feature>
<organism evidence="8 9">
    <name type="scientific">Branchiostoma lanceolatum</name>
    <name type="common">Common lancelet</name>
    <name type="synonym">Amphioxus lanceolatum</name>
    <dbReference type="NCBI Taxonomy" id="7740"/>
    <lineage>
        <taxon>Eukaryota</taxon>
        <taxon>Metazoa</taxon>
        <taxon>Chordata</taxon>
        <taxon>Cephalochordata</taxon>
        <taxon>Leptocardii</taxon>
        <taxon>Amphioxiformes</taxon>
        <taxon>Branchiostomatidae</taxon>
        <taxon>Branchiostoma</taxon>
    </lineage>
</organism>
<dbReference type="AlphaFoldDB" id="A0A8J9YPB8"/>
<feature type="region of interest" description="Disordered" evidence="5">
    <location>
        <begin position="423"/>
        <end position="447"/>
    </location>
</feature>
<protein>
    <submittedName>
        <fullName evidence="8">SLC7A1 protein</fullName>
    </submittedName>
</protein>
<dbReference type="GO" id="GO:0000064">
    <property type="term" value="F:L-ornithine transmembrane transporter activity"/>
    <property type="evidence" value="ECO:0007669"/>
    <property type="project" value="TreeGrafter"/>
</dbReference>
<feature type="transmembrane region" description="Helical" evidence="6">
    <location>
        <begin position="579"/>
        <end position="600"/>
    </location>
</feature>
<feature type="domain" description="Cationic amino acid transporter C-terminal" evidence="7">
    <location>
        <begin position="579"/>
        <end position="629"/>
    </location>
</feature>
<dbReference type="Proteomes" id="UP000838412">
    <property type="component" value="Chromosome 11"/>
</dbReference>
<dbReference type="GO" id="GO:0005886">
    <property type="term" value="C:plasma membrane"/>
    <property type="evidence" value="ECO:0007669"/>
    <property type="project" value="TreeGrafter"/>
</dbReference>
<evidence type="ECO:0000313" key="9">
    <source>
        <dbReference type="Proteomes" id="UP000838412"/>
    </source>
</evidence>
<evidence type="ECO:0000256" key="1">
    <source>
        <dbReference type="ARBA" id="ARBA00004141"/>
    </source>
</evidence>
<dbReference type="Pfam" id="PF13520">
    <property type="entry name" value="AA_permease_2"/>
    <property type="match status" value="1"/>
</dbReference>
<name>A0A8J9YPB8_BRALA</name>
<gene>
    <name evidence="8" type="primary">SLC7A1</name>
    <name evidence="8" type="ORF">BLAG_LOCUS4030</name>
</gene>
<dbReference type="PANTHER" id="PTHR43243:SF105">
    <property type="entry name" value="CATIONIC AMINO ACID TRANSPORTER C-TERMINAL DOMAIN-CONTAINING PROTEIN"/>
    <property type="match status" value="1"/>
</dbReference>
<dbReference type="Gene3D" id="1.20.1740.10">
    <property type="entry name" value="Amino acid/polyamine transporter I"/>
    <property type="match status" value="2"/>
</dbReference>
<evidence type="ECO:0000256" key="5">
    <source>
        <dbReference type="SAM" id="MobiDB-lite"/>
    </source>
</evidence>
<feature type="region of interest" description="Disordered" evidence="5">
    <location>
        <begin position="635"/>
        <end position="664"/>
    </location>
</feature>
<keyword evidence="4 6" id="KW-0472">Membrane</keyword>
<proteinExistence type="predicted"/>
<feature type="transmembrane region" description="Helical" evidence="6">
    <location>
        <begin position="544"/>
        <end position="567"/>
    </location>
</feature>
<keyword evidence="2 6" id="KW-0812">Transmembrane</keyword>
<feature type="transmembrane region" description="Helical" evidence="6">
    <location>
        <begin position="62"/>
        <end position="81"/>
    </location>
</feature>
<feature type="transmembrane region" description="Helical" evidence="6">
    <location>
        <begin position="187"/>
        <end position="211"/>
    </location>
</feature>
<keyword evidence="3 6" id="KW-1133">Transmembrane helix</keyword>
<feature type="transmembrane region" description="Helical" evidence="6">
    <location>
        <begin position="93"/>
        <end position="114"/>
    </location>
</feature>
<feature type="transmembrane region" description="Helical" evidence="6">
    <location>
        <begin position="27"/>
        <end position="50"/>
    </location>
</feature>
<dbReference type="GO" id="GO:0015189">
    <property type="term" value="F:L-lysine transmembrane transporter activity"/>
    <property type="evidence" value="ECO:0007669"/>
    <property type="project" value="TreeGrafter"/>
</dbReference>
<dbReference type="GO" id="GO:0097638">
    <property type="term" value="P:L-arginine import across plasma membrane"/>
    <property type="evidence" value="ECO:0007669"/>
    <property type="project" value="TreeGrafter"/>
</dbReference>
<evidence type="ECO:0000256" key="4">
    <source>
        <dbReference type="ARBA" id="ARBA00023136"/>
    </source>
</evidence>
<feature type="transmembrane region" description="Helical" evidence="6">
    <location>
        <begin position="606"/>
        <end position="624"/>
    </location>
</feature>
<feature type="region of interest" description="Disordered" evidence="5">
    <location>
        <begin position="465"/>
        <end position="513"/>
    </location>
</feature>
<evidence type="ECO:0000256" key="2">
    <source>
        <dbReference type="ARBA" id="ARBA00022692"/>
    </source>
</evidence>
<dbReference type="Pfam" id="PF13906">
    <property type="entry name" value="AA_permease_C"/>
    <property type="match status" value="1"/>
</dbReference>
<comment type="subcellular location">
    <subcellularLocation>
        <location evidence="1">Membrane</location>
        <topology evidence="1">Multi-pass membrane protein</topology>
    </subcellularLocation>
</comment>
<feature type="transmembrane region" description="Helical" evidence="6">
    <location>
        <begin position="516"/>
        <end position="538"/>
    </location>
</feature>
<evidence type="ECO:0000259" key="7">
    <source>
        <dbReference type="Pfam" id="PF13906"/>
    </source>
</evidence>
<evidence type="ECO:0000256" key="6">
    <source>
        <dbReference type="SAM" id="Phobius"/>
    </source>
</evidence>
<dbReference type="FunFam" id="1.20.1740.10:FF:000010">
    <property type="entry name" value="probable cationic amino acid transporter"/>
    <property type="match status" value="1"/>
</dbReference>
<keyword evidence="9" id="KW-1185">Reference proteome</keyword>
<feature type="transmembrane region" description="Helical" evidence="6">
    <location>
        <begin position="163"/>
        <end position="180"/>
    </location>
</feature>
<reference evidence="8" key="1">
    <citation type="submission" date="2022-01" db="EMBL/GenBank/DDBJ databases">
        <authorList>
            <person name="Braso-Vives M."/>
        </authorList>
    </citation>
    <scope>NUCLEOTIDE SEQUENCE</scope>
</reference>
<feature type="compositionally biased region" description="Basic and acidic residues" evidence="5">
    <location>
        <begin position="650"/>
        <end position="664"/>
    </location>
</feature>
<feature type="transmembrane region" description="Helical" evidence="6">
    <location>
        <begin position="382"/>
        <end position="403"/>
    </location>
</feature>
<feature type="transmembrane region" description="Helical" evidence="6">
    <location>
        <begin position="357"/>
        <end position="376"/>
    </location>
</feature>
<dbReference type="EMBL" id="OV696696">
    <property type="protein sequence ID" value="CAH1239874.1"/>
    <property type="molecule type" value="Genomic_DNA"/>
</dbReference>
<feature type="transmembrane region" description="Helical" evidence="6">
    <location>
        <begin position="223"/>
        <end position="246"/>
    </location>
</feature>
<dbReference type="PANTHER" id="PTHR43243">
    <property type="entry name" value="INNER MEMBRANE TRANSPORTER YGJI-RELATED"/>
    <property type="match status" value="1"/>
</dbReference>
<evidence type="ECO:0000313" key="8">
    <source>
        <dbReference type="EMBL" id="CAH1239874.1"/>
    </source>
</evidence>
<feature type="compositionally biased region" description="Polar residues" evidence="5">
    <location>
        <begin position="423"/>
        <end position="439"/>
    </location>
</feature>
<evidence type="ECO:0000256" key="3">
    <source>
        <dbReference type="ARBA" id="ARBA00022989"/>
    </source>
</evidence>